<dbReference type="EMBL" id="CAJNDS010002268">
    <property type="protein sequence ID" value="CAE7402694.1"/>
    <property type="molecule type" value="Genomic_DNA"/>
</dbReference>
<comment type="caution">
    <text evidence="2">The sequence shown here is derived from an EMBL/GenBank/DDBJ whole genome shotgun (WGS) entry which is preliminary data.</text>
</comment>
<keyword evidence="3" id="KW-1185">Reference proteome</keyword>
<gene>
    <name evidence="2" type="ORF">SNAT2548_LOCUS21913</name>
</gene>
<feature type="region of interest" description="Disordered" evidence="1">
    <location>
        <begin position="1"/>
        <end position="28"/>
    </location>
</feature>
<protein>
    <submittedName>
        <fullName evidence="2">Uncharacterized protein</fullName>
    </submittedName>
</protein>
<feature type="non-terminal residue" evidence="2">
    <location>
        <position position="1"/>
    </location>
</feature>
<dbReference type="Proteomes" id="UP000604046">
    <property type="component" value="Unassembled WGS sequence"/>
</dbReference>
<feature type="compositionally biased region" description="Basic and acidic residues" evidence="1">
    <location>
        <begin position="11"/>
        <end position="28"/>
    </location>
</feature>
<evidence type="ECO:0000313" key="2">
    <source>
        <dbReference type="EMBL" id="CAE7402694.1"/>
    </source>
</evidence>
<organism evidence="2 3">
    <name type="scientific">Symbiodinium natans</name>
    <dbReference type="NCBI Taxonomy" id="878477"/>
    <lineage>
        <taxon>Eukaryota</taxon>
        <taxon>Sar</taxon>
        <taxon>Alveolata</taxon>
        <taxon>Dinophyceae</taxon>
        <taxon>Suessiales</taxon>
        <taxon>Symbiodiniaceae</taxon>
        <taxon>Symbiodinium</taxon>
    </lineage>
</organism>
<evidence type="ECO:0000313" key="3">
    <source>
        <dbReference type="Proteomes" id="UP000604046"/>
    </source>
</evidence>
<accession>A0A812QSZ8</accession>
<evidence type="ECO:0000256" key="1">
    <source>
        <dbReference type="SAM" id="MobiDB-lite"/>
    </source>
</evidence>
<proteinExistence type="predicted"/>
<sequence length="208" mass="23066">HAAAISPPSWRTDHRHADKASVQHAGGESEQRLGAVLAATWLCLAYGTKTKTESGEKANGEPSNFDPDLLAQRAEVVMLGKLHPVSLLDDVRGTLGSRLKSLAGKSTVDTVTSQIRDLMHEDLSKAKKFGAKFSHRLAEKGSVKYYVLYAQTPAVFKHKRPSVDDATALMRECTDEHVKFLAGFFMKANFLAEHRKRKQVDKWDIQPN</sequence>
<reference evidence="2" key="1">
    <citation type="submission" date="2021-02" db="EMBL/GenBank/DDBJ databases">
        <authorList>
            <person name="Dougan E. K."/>
            <person name="Rhodes N."/>
            <person name="Thang M."/>
            <person name="Chan C."/>
        </authorList>
    </citation>
    <scope>NUCLEOTIDE SEQUENCE</scope>
</reference>
<dbReference type="AlphaFoldDB" id="A0A812QSZ8"/>
<name>A0A812QSZ8_9DINO</name>